<dbReference type="OrthoDB" id="3227343at2759"/>
<evidence type="ECO:0000313" key="2">
    <source>
        <dbReference type="Proteomes" id="UP000250043"/>
    </source>
</evidence>
<accession>A0A8E2AH62</accession>
<evidence type="ECO:0000313" key="1">
    <source>
        <dbReference type="EMBL" id="OCH84408.1"/>
    </source>
</evidence>
<dbReference type="Proteomes" id="UP000250043">
    <property type="component" value="Unassembled WGS sequence"/>
</dbReference>
<proteinExistence type="predicted"/>
<sequence>WLEKISEYDFEVQYIPGIENVLADALSRIYTADSPGTVYAPSEYVAHDNDD</sequence>
<feature type="non-terminal residue" evidence="1">
    <location>
        <position position="51"/>
    </location>
</feature>
<reference evidence="1 2" key="1">
    <citation type="submission" date="2016-07" db="EMBL/GenBank/DDBJ databases">
        <title>Draft genome of the white-rot fungus Obba rivulosa 3A-2.</title>
        <authorList>
            <consortium name="DOE Joint Genome Institute"/>
            <person name="Miettinen O."/>
            <person name="Riley R."/>
            <person name="Acob R."/>
            <person name="Barry K."/>
            <person name="Cullen D."/>
            <person name="De Vries R."/>
            <person name="Hainaut M."/>
            <person name="Hatakka A."/>
            <person name="Henrissat B."/>
            <person name="Hilden K."/>
            <person name="Kuo R."/>
            <person name="Labutti K."/>
            <person name="Lipzen A."/>
            <person name="Makela M.R."/>
            <person name="Sandor L."/>
            <person name="Spatafora J.W."/>
            <person name="Grigoriev I.V."/>
            <person name="Hibbett D.S."/>
        </authorList>
    </citation>
    <scope>NUCLEOTIDE SEQUENCE [LARGE SCALE GENOMIC DNA]</scope>
    <source>
        <strain evidence="1 2">3A-2</strain>
    </source>
</reference>
<feature type="non-terminal residue" evidence="1">
    <location>
        <position position="1"/>
    </location>
</feature>
<dbReference type="EMBL" id="KV722677">
    <property type="protein sequence ID" value="OCH84408.1"/>
    <property type="molecule type" value="Genomic_DNA"/>
</dbReference>
<name>A0A8E2AH62_9APHY</name>
<keyword evidence="2" id="KW-1185">Reference proteome</keyword>
<organism evidence="1 2">
    <name type="scientific">Obba rivulosa</name>
    <dbReference type="NCBI Taxonomy" id="1052685"/>
    <lineage>
        <taxon>Eukaryota</taxon>
        <taxon>Fungi</taxon>
        <taxon>Dikarya</taxon>
        <taxon>Basidiomycota</taxon>
        <taxon>Agaricomycotina</taxon>
        <taxon>Agaricomycetes</taxon>
        <taxon>Polyporales</taxon>
        <taxon>Gelatoporiaceae</taxon>
        <taxon>Obba</taxon>
    </lineage>
</organism>
<gene>
    <name evidence="1" type="ORF">OBBRIDRAFT_701862</name>
</gene>
<dbReference type="AlphaFoldDB" id="A0A8E2AH62"/>
<protein>
    <submittedName>
        <fullName evidence="1">Uncharacterized protein</fullName>
    </submittedName>
</protein>